<keyword evidence="9" id="KW-1185">Reference proteome</keyword>
<organism evidence="8 9">
    <name type="scientific">Zavarzinia aquatilis</name>
    <dbReference type="NCBI Taxonomy" id="2211142"/>
    <lineage>
        <taxon>Bacteria</taxon>
        <taxon>Pseudomonadati</taxon>
        <taxon>Pseudomonadota</taxon>
        <taxon>Alphaproteobacteria</taxon>
        <taxon>Rhodospirillales</taxon>
        <taxon>Zavarziniaceae</taxon>
        <taxon>Zavarzinia</taxon>
    </lineage>
</organism>
<dbReference type="Pfam" id="PF07219">
    <property type="entry name" value="HemY_N"/>
    <property type="match status" value="1"/>
</dbReference>
<evidence type="ECO:0000313" key="9">
    <source>
        <dbReference type="Proteomes" id="UP000245461"/>
    </source>
</evidence>
<dbReference type="OrthoDB" id="9798343at2"/>
<name>A0A317ED97_9PROT</name>
<dbReference type="AlphaFoldDB" id="A0A317ED97"/>
<dbReference type="EMBL" id="QGLE01000003">
    <property type="protein sequence ID" value="PWR24711.1"/>
    <property type="molecule type" value="Genomic_DNA"/>
</dbReference>
<gene>
    <name evidence="8" type="ORF">DKG74_07880</name>
</gene>
<feature type="domain" description="HemY N-terminal" evidence="7">
    <location>
        <begin position="29"/>
        <end position="135"/>
    </location>
</feature>
<dbReference type="SUPFAM" id="SSF48452">
    <property type="entry name" value="TPR-like"/>
    <property type="match status" value="2"/>
</dbReference>
<evidence type="ECO:0000256" key="1">
    <source>
        <dbReference type="ARBA" id="ARBA00004370"/>
    </source>
</evidence>
<comment type="caution">
    <text evidence="8">The sequence shown here is derived from an EMBL/GenBank/DDBJ whole genome shotgun (WGS) entry which is preliminary data.</text>
</comment>
<dbReference type="Proteomes" id="UP000245461">
    <property type="component" value="Unassembled WGS sequence"/>
</dbReference>
<dbReference type="InterPro" id="IPR010817">
    <property type="entry name" value="HemY_N"/>
</dbReference>
<dbReference type="Pfam" id="PF14559">
    <property type="entry name" value="TPR_19"/>
    <property type="match status" value="1"/>
</dbReference>
<keyword evidence="2 6" id="KW-0812">Transmembrane</keyword>
<evidence type="ECO:0000256" key="5">
    <source>
        <dbReference type="SAM" id="MobiDB-lite"/>
    </source>
</evidence>
<evidence type="ECO:0000256" key="3">
    <source>
        <dbReference type="ARBA" id="ARBA00022989"/>
    </source>
</evidence>
<keyword evidence="4 6" id="KW-0472">Membrane</keyword>
<dbReference type="GO" id="GO:0016020">
    <property type="term" value="C:membrane"/>
    <property type="evidence" value="ECO:0007669"/>
    <property type="project" value="UniProtKB-SubCell"/>
</dbReference>
<feature type="transmembrane region" description="Helical" evidence="6">
    <location>
        <begin position="7"/>
        <end position="24"/>
    </location>
</feature>
<protein>
    <submittedName>
        <fullName evidence="8">Heme biosynthesis protein HemY</fullName>
    </submittedName>
</protein>
<accession>A0A317ED97</accession>
<comment type="subcellular location">
    <subcellularLocation>
        <location evidence="1">Membrane</location>
    </subcellularLocation>
</comment>
<evidence type="ECO:0000313" key="8">
    <source>
        <dbReference type="EMBL" id="PWR24711.1"/>
    </source>
</evidence>
<evidence type="ECO:0000259" key="7">
    <source>
        <dbReference type="Pfam" id="PF07219"/>
    </source>
</evidence>
<dbReference type="Gene3D" id="1.25.40.10">
    <property type="entry name" value="Tetratricopeptide repeat domain"/>
    <property type="match status" value="1"/>
</dbReference>
<sequence length="458" mass="49278">MRAVLKIALGFLIVLAIAAVAAWLADRPGAIAVEWLGYRIETSIAVLIVAFILLIAIFAALGRLILIASRGPRLLAARRLAKRRRQGELAIVRGLVAIAAGDARDARKQAVAAEGATNASPLALLLAAQAAQLNGDPDAAERAYRLMLDDDETRFLGLRGLIVLARRRGDNDTSLALAREAQALRPGAPWVASEIFGLQAALGEWHAAEETLVGALRHKLIDNDEGKRHRAVVLVGRSDAAAARGDTREALTLAETAHGLAPDLVPATTRLARLLAASDKRRKAERMLENAWASYPHPDIAEAYADIGGELSGDERAHRMASLAAINPSARESRLLAAEQALNLRQWAEAREALMVLVNAREATRRTFDLLAELERREKGDQRRATEWQEKSASGEAEARWFCRACGHAPASWTPHCPSCHSFDTLDWRVPGAITEILPPPAAPADGTLPSASIGKSG</sequence>
<dbReference type="InterPro" id="IPR011990">
    <property type="entry name" value="TPR-like_helical_dom_sf"/>
</dbReference>
<feature type="transmembrane region" description="Helical" evidence="6">
    <location>
        <begin position="44"/>
        <end position="66"/>
    </location>
</feature>
<keyword evidence="3 6" id="KW-1133">Transmembrane helix</keyword>
<evidence type="ECO:0000256" key="6">
    <source>
        <dbReference type="SAM" id="Phobius"/>
    </source>
</evidence>
<reference evidence="8 9" key="1">
    <citation type="submission" date="2018-05" db="EMBL/GenBank/DDBJ databases">
        <title>Zavarzinia sp. HR-AS.</title>
        <authorList>
            <person name="Lee Y."/>
            <person name="Jeon C.O."/>
        </authorList>
    </citation>
    <scope>NUCLEOTIDE SEQUENCE [LARGE SCALE GENOMIC DNA]</scope>
    <source>
        <strain evidence="8 9">HR-AS</strain>
    </source>
</reference>
<dbReference type="RefSeq" id="WP_109904412.1">
    <property type="nucleotide sequence ID" value="NZ_QGLE01000003.1"/>
</dbReference>
<feature type="region of interest" description="Disordered" evidence="5">
    <location>
        <begin position="438"/>
        <end position="458"/>
    </location>
</feature>
<evidence type="ECO:0000256" key="2">
    <source>
        <dbReference type="ARBA" id="ARBA00022692"/>
    </source>
</evidence>
<proteinExistence type="predicted"/>
<evidence type="ECO:0000256" key="4">
    <source>
        <dbReference type="ARBA" id="ARBA00023136"/>
    </source>
</evidence>